<accession>A0A8S5R3I7</accession>
<name>A0A8S5R3I7_9VIRU</name>
<organism evidence="1">
    <name type="scientific">Microviridae sp. ctMIi2</name>
    <dbReference type="NCBI Taxonomy" id="2824993"/>
    <lineage>
        <taxon>Viruses</taxon>
        <taxon>Monodnaviria</taxon>
        <taxon>Sangervirae</taxon>
        <taxon>Phixviricota</taxon>
        <taxon>Malgrandaviricetes</taxon>
        <taxon>Petitvirales</taxon>
        <taxon>Microviridae</taxon>
    </lineage>
</organism>
<sequence>MSAIIAGGSSLLGGILGNSSNAKQAEKNRNFENEQAERQMAFQERMATTEYQRAVADMRAAGINPILAAKLGGNSSPSGASGSGSSAHMENVLAEAGGIPLQMQKMKADLELTREMKNTEVSKQNFNNANASGSFGVPGFLKVPFSSAKNAASSIKKQVFKRDKFSQDAHDNRVRILNQRQNRQPVIPMLAA</sequence>
<reference evidence="1" key="1">
    <citation type="journal article" date="2021" name="Proc. Natl. Acad. Sci. U.S.A.">
        <title>A Catalog of Tens of Thousands of Viruses from Human Metagenomes Reveals Hidden Associations with Chronic Diseases.</title>
        <authorList>
            <person name="Tisza M.J."/>
            <person name="Buck C.B."/>
        </authorList>
    </citation>
    <scope>NUCLEOTIDE SEQUENCE</scope>
    <source>
        <strain evidence="1">CtMIi2</strain>
    </source>
</reference>
<proteinExistence type="predicted"/>
<protein>
    <submittedName>
        <fullName evidence="1">Minor capsid protein</fullName>
    </submittedName>
</protein>
<dbReference type="EMBL" id="BK057819">
    <property type="protein sequence ID" value="DAE25651.1"/>
    <property type="molecule type" value="Genomic_DNA"/>
</dbReference>
<evidence type="ECO:0000313" key="1">
    <source>
        <dbReference type="EMBL" id="DAE25651.1"/>
    </source>
</evidence>